<feature type="compositionally biased region" description="Basic residues" evidence="1">
    <location>
        <begin position="1"/>
        <end position="11"/>
    </location>
</feature>
<keyword evidence="4" id="KW-1185">Reference proteome</keyword>
<reference evidence="3 4" key="1">
    <citation type="submission" date="2024-02" db="EMBL/GenBank/DDBJ databases">
        <title>Discinaceae phylogenomics.</title>
        <authorList>
            <person name="Dirks A.C."/>
            <person name="James T.Y."/>
        </authorList>
    </citation>
    <scope>NUCLEOTIDE SEQUENCE [LARGE SCALE GENOMIC DNA]</scope>
    <source>
        <strain evidence="3 4">ACD0624</strain>
    </source>
</reference>
<gene>
    <name evidence="3" type="ORF">Q9L58_004094</name>
</gene>
<feature type="compositionally biased region" description="Basic and acidic residues" evidence="1">
    <location>
        <begin position="192"/>
        <end position="218"/>
    </location>
</feature>
<feature type="domain" description="YMC020W-like alpha/beta hydrolase" evidence="2">
    <location>
        <begin position="547"/>
        <end position="899"/>
    </location>
</feature>
<accession>A0ABR3GLW2</accession>
<feature type="compositionally biased region" description="Polar residues" evidence="1">
    <location>
        <begin position="80"/>
        <end position="91"/>
    </location>
</feature>
<feature type="compositionally biased region" description="Basic and acidic residues" evidence="1">
    <location>
        <begin position="492"/>
        <end position="505"/>
    </location>
</feature>
<evidence type="ECO:0000256" key="1">
    <source>
        <dbReference type="SAM" id="MobiDB-lite"/>
    </source>
</evidence>
<dbReference type="InterPro" id="IPR058934">
    <property type="entry name" value="YMC020W-like"/>
</dbReference>
<feature type="compositionally biased region" description="Low complexity" evidence="1">
    <location>
        <begin position="367"/>
        <end position="379"/>
    </location>
</feature>
<feature type="region of interest" description="Disordered" evidence="1">
    <location>
        <begin position="170"/>
        <end position="226"/>
    </location>
</feature>
<feature type="region of interest" description="Disordered" evidence="1">
    <location>
        <begin position="245"/>
        <end position="439"/>
    </location>
</feature>
<protein>
    <recommendedName>
        <fullName evidence="2">YMC020W-like alpha/beta hydrolase domain-containing protein</fullName>
    </recommendedName>
</protein>
<feature type="region of interest" description="Disordered" evidence="1">
    <location>
        <begin position="1"/>
        <end position="136"/>
    </location>
</feature>
<evidence type="ECO:0000313" key="3">
    <source>
        <dbReference type="EMBL" id="KAL0636873.1"/>
    </source>
</evidence>
<evidence type="ECO:0000259" key="2">
    <source>
        <dbReference type="Pfam" id="PF26147"/>
    </source>
</evidence>
<dbReference type="Proteomes" id="UP001447188">
    <property type="component" value="Unassembled WGS sequence"/>
</dbReference>
<dbReference type="PANTHER" id="PTHR47349">
    <property type="entry name" value="CHROMOSOME 8, WHOLE GENOME SHOTGUN SEQUENCE"/>
    <property type="match status" value="1"/>
</dbReference>
<feature type="compositionally biased region" description="Low complexity" evidence="1">
    <location>
        <begin position="295"/>
        <end position="307"/>
    </location>
</feature>
<comment type="caution">
    <text evidence="3">The sequence shown here is derived from an EMBL/GenBank/DDBJ whole genome shotgun (WGS) entry which is preliminary data.</text>
</comment>
<organism evidence="3 4">
    <name type="scientific">Discina gigas</name>
    <dbReference type="NCBI Taxonomy" id="1032678"/>
    <lineage>
        <taxon>Eukaryota</taxon>
        <taxon>Fungi</taxon>
        <taxon>Dikarya</taxon>
        <taxon>Ascomycota</taxon>
        <taxon>Pezizomycotina</taxon>
        <taxon>Pezizomycetes</taxon>
        <taxon>Pezizales</taxon>
        <taxon>Discinaceae</taxon>
        <taxon>Discina</taxon>
    </lineage>
</organism>
<dbReference type="PANTHER" id="PTHR47349:SF1">
    <property type="entry name" value="AER328WP"/>
    <property type="match status" value="1"/>
</dbReference>
<evidence type="ECO:0000313" key="4">
    <source>
        <dbReference type="Proteomes" id="UP001447188"/>
    </source>
</evidence>
<feature type="compositionally biased region" description="Polar residues" evidence="1">
    <location>
        <begin position="342"/>
        <end position="366"/>
    </location>
</feature>
<feature type="region of interest" description="Disordered" evidence="1">
    <location>
        <begin position="456"/>
        <end position="531"/>
    </location>
</feature>
<proteinExistence type="predicted"/>
<dbReference type="EMBL" id="JBBBZM010000042">
    <property type="protein sequence ID" value="KAL0636873.1"/>
    <property type="molecule type" value="Genomic_DNA"/>
</dbReference>
<sequence length="941" mass="100505">MAGKKKSKLPPRSKAYAPPSPSPSPSPAVSVVHVSGESSLPAGESNLHVHRSSSPGPVDEPLNSSSSAVASSSVSLQSSETRQPGHNNLPTNDVEKPPTSRWFLRTSTWPRASKKSVAVTKVAQENASGTSTGPPAAIIEEQTAESPTVVLGTATNRSSVALTASESVMAKQSTPSIQETSGVPSVVPGAAEVDRPTEPTEPPEDIKNTGDANVKDGLNDVNPDDPAAVAGSYWFGWWYGAPAAPEFPEAPKSEVSEEPTDLPTAVEIQIAREPTPPPPSPVVPDPTPPELYEVPGLDGSADGASAPAPAPAPASKSWFGFWGGQEPPAVPKVEGETDDLSRPTTEISQNPSPSSSETIPRTETNSTPPITETPATAAAKQSDTKLLGAQKNPPAPPPSPIPSSAETETSSVASVPPVRSSGWAFWSGGRSRSVEFPSSSNASIVTAVGQLAVADTPSQLNPQKAKVKDIKVPPPTPAPVTELKATRTVSNLREEARPNTPKKDTGAPSVGATPAVTASITPQSSVSESSSAAAQTLKKTVSTNHVLPAFESCYRRQPQPSILCQITKVFKSQAPHSKRHLYLSPAPPRIRKAVAIGVHGFFPMRLVRTVLGEPTGTSIRFANSAAAAIKRWAEKNNVEVEIEKIALEGEGKVGDRVEMLWKLLSNWMEHVKTADFVLLAAHSQGVVVGVQLLARLIEEGCVKEKARVGFTAMAGINLGPFYHLSTMILTGSAKELFEFQKPESAPSQKYIQALEVILKHNVRVLYVGSIDDQLVPLESSSFSNISHPYIFRAVFVDGRVHAPDFVSHLVGFAMKLRNQGISDHGLIRELSSPLAGSLYGGEGHSRIYDDEQVYDLGVRHALETTDCEGVTMKVEPFELPTNANNPFFLPWSMRGMLEEPHVKDRLRGECMQLLEQFENWKPSSKVLKDVKFRLEGIRSKL</sequence>
<feature type="compositionally biased region" description="Polar residues" evidence="1">
    <location>
        <begin position="170"/>
        <end position="183"/>
    </location>
</feature>
<feature type="compositionally biased region" description="Pro residues" evidence="1">
    <location>
        <begin position="274"/>
        <end position="289"/>
    </location>
</feature>
<dbReference type="Pfam" id="PF26147">
    <property type="entry name" value="AB_HYDROLASE_YMC0-YMC35"/>
    <property type="match status" value="1"/>
</dbReference>
<feature type="compositionally biased region" description="Low complexity" evidence="1">
    <location>
        <begin position="402"/>
        <end position="421"/>
    </location>
</feature>
<feature type="compositionally biased region" description="Low complexity" evidence="1">
    <location>
        <begin position="64"/>
        <end position="79"/>
    </location>
</feature>
<feature type="compositionally biased region" description="Polar residues" evidence="1">
    <location>
        <begin position="123"/>
        <end position="133"/>
    </location>
</feature>
<name>A0ABR3GLW2_9PEZI</name>
<dbReference type="InterPro" id="IPR058933">
    <property type="entry name" value="YMC020W-like_ab_hydrolase"/>
</dbReference>